<dbReference type="STRING" id="3088.A0A383V6C4"/>
<feature type="signal peptide" evidence="1">
    <location>
        <begin position="1"/>
        <end position="24"/>
    </location>
</feature>
<dbReference type="EMBL" id="FNXT01000127">
    <property type="protein sequence ID" value="SZX61155.1"/>
    <property type="molecule type" value="Genomic_DNA"/>
</dbReference>
<keyword evidence="3" id="KW-1185">Reference proteome</keyword>
<evidence type="ECO:0000313" key="2">
    <source>
        <dbReference type="EMBL" id="SZX61155.1"/>
    </source>
</evidence>
<name>A0A383V6C4_TETOB</name>
<dbReference type="AlphaFoldDB" id="A0A383V6C4"/>
<organism evidence="2 3">
    <name type="scientific">Tetradesmus obliquus</name>
    <name type="common">Green alga</name>
    <name type="synonym">Acutodesmus obliquus</name>
    <dbReference type="NCBI Taxonomy" id="3088"/>
    <lineage>
        <taxon>Eukaryota</taxon>
        <taxon>Viridiplantae</taxon>
        <taxon>Chlorophyta</taxon>
        <taxon>core chlorophytes</taxon>
        <taxon>Chlorophyceae</taxon>
        <taxon>CS clade</taxon>
        <taxon>Sphaeropleales</taxon>
        <taxon>Scenedesmaceae</taxon>
        <taxon>Tetradesmus</taxon>
    </lineage>
</organism>
<dbReference type="SUPFAM" id="SSF57184">
    <property type="entry name" value="Growth factor receptor domain"/>
    <property type="match status" value="1"/>
</dbReference>
<dbReference type="Proteomes" id="UP000256970">
    <property type="component" value="Unassembled WGS sequence"/>
</dbReference>
<evidence type="ECO:0000313" key="3">
    <source>
        <dbReference type="Proteomes" id="UP000256970"/>
    </source>
</evidence>
<reference evidence="2 3" key="1">
    <citation type="submission" date="2016-10" db="EMBL/GenBank/DDBJ databases">
        <authorList>
            <person name="Cai Z."/>
        </authorList>
    </citation>
    <scope>NUCLEOTIDE SEQUENCE [LARGE SCALE GENOMIC DNA]</scope>
</reference>
<gene>
    <name evidence="2" type="ORF">BQ4739_LOCUS1678</name>
</gene>
<feature type="chain" id="PRO_5016607443" description="Tyrosine-protein kinase ephrin type A/B receptor-like domain-containing protein" evidence="1">
    <location>
        <begin position="25"/>
        <end position="295"/>
    </location>
</feature>
<dbReference type="Gene3D" id="2.10.50.10">
    <property type="entry name" value="Tumor Necrosis Factor Receptor, subunit A, domain 2"/>
    <property type="match status" value="1"/>
</dbReference>
<evidence type="ECO:0008006" key="4">
    <source>
        <dbReference type="Google" id="ProtNLM"/>
    </source>
</evidence>
<proteinExistence type="predicted"/>
<dbReference type="SMART" id="SM01411">
    <property type="entry name" value="Ephrin_rec_like"/>
    <property type="match status" value="3"/>
</dbReference>
<evidence type="ECO:0000256" key="1">
    <source>
        <dbReference type="SAM" id="SignalP"/>
    </source>
</evidence>
<keyword evidence="1" id="KW-0732">Signal</keyword>
<protein>
    <recommendedName>
        <fullName evidence="4">Tyrosine-protein kinase ephrin type A/B receptor-like domain-containing protein</fullName>
    </recommendedName>
</protein>
<dbReference type="InterPro" id="IPR009030">
    <property type="entry name" value="Growth_fac_rcpt_cys_sf"/>
</dbReference>
<accession>A0A383V6C4</accession>
<sequence length="295" mass="31328">MQLRMDRWLLAALLLSAVCCSAAADGDHVDAAANWFNTVNTTICSTTACPAGQYATSADAAGCKPCMIGTYKAADGATCCEKCKSPQLTFNSSDAQLVLFGATGCGCLKGFYKNTTLPNVRCLPCPKDSVADFGATNCTACVAPNTPSTLRDKCVPPCPAGTMNWKDTCTSCTSFPKPAANPTPGGICKPCDVGTNSTNGTTCDTCLTGYFNTGNATNAVCNTCAQDYYNPRFWPWRVQQQKRQAAASNWDGKWDNLWPVFCKPCPADTFSPVNNTQAKCCPTGKRYDAATNKCV</sequence>